<dbReference type="GO" id="GO:0005525">
    <property type="term" value="F:GTP binding"/>
    <property type="evidence" value="ECO:0007669"/>
    <property type="project" value="UniProtKB-KW"/>
</dbReference>
<evidence type="ECO:0000256" key="3">
    <source>
        <dbReference type="ARBA" id="ARBA00022801"/>
    </source>
</evidence>
<evidence type="ECO:0000256" key="7">
    <source>
        <dbReference type="ARBA" id="ARBA00023136"/>
    </source>
</evidence>
<evidence type="ECO:0000256" key="9">
    <source>
        <dbReference type="SAM" id="Phobius"/>
    </source>
</evidence>
<dbReference type="OrthoDB" id="1597724at2759"/>
<evidence type="ECO:0000256" key="8">
    <source>
        <dbReference type="PROSITE-ProRule" id="PRU01052"/>
    </source>
</evidence>
<accession>A0A8S1XJB6</accession>
<sequence length="848" mass="100788">MIKNYGDRYHLIDKKTLEERKLDIDQLTEFSKYREKQVTQLPFGTKFDVQNRQESVGQTTVGIWISKDVQNNVVVLDVEGSDSVERKSGENMVENQTALMALAMSHCFIINVFVNALGQHTSCQLSIIKIIMQQNLKLFQQDIVKHIIFVVRDWNEEYNYEEASRKLNGYLLSIWNEIPKPDQYKETDFHKLFSVQVVTLVCYKLKNEFAEQTNQLHSKLANEQDPNFIFKDFDYEKNVRWSDMSQYLFNIWVVIANNKDLNLPNEKILISNMRCQQIKLEALEGVKKLNEDFQNRVKTEFVDDFGQQCLLILGVAKQIYDKDARDYHFDVYKEKEKELMDELMNKFYTYFQIYTESLKQHYMNRLSENLEILKGENIYDLPDKLFEVDLLKRDFESSLSNSVIEEGLWQEQDHTKFFYKQFDNQVKQFVEAQLATFKQQLDNIIKFECEKIVSSQVLNISSKFWFQIEKDYYQMISDNYYKYDILLFGLRVQKKQIDEYLSKFEEDSFYNLKQVIAVASGRFKDQLLQQFKAQFVRAQDGQPRNWQKMPEEQIFLIYSEARDNVLSLLDLLRIRKLKFIRMQSNLNFSAKTSFSPFNQKISYEISSHTDSDDVVMNEVFYTQVKMQLAEDIDVQYLDAIQKHKPDFLQNVPKPFWFLLLFFMYDDVLRWMGNPLFLYPSLIILCFIGFCISIGCVTPDIWRILKMKKKSNDYFNNLQQIYQMLTKSVKGDQLHQTITTINYRSIITSEKRQGDIPRYMNGKCKIKLRKEKSYLPYLNIREPSLPTLKSPVNKQQQLNSMSWISLIQVQNKPRDRSISIANETYFQRTRQGSFLDNLLKQLNKNKRSS</sequence>
<evidence type="ECO:0000256" key="4">
    <source>
        <dbReference type="ARBA" id="ARBA00022824"/>
    </source>
</evidence>
<keyword evidence="7 9" id="KW-0472">Membrane</keyword>
<name>A0A8S1XJB6_PAROT</name>
<organism evidence="11 12">
    <name type="scientific">Paramecium octaurelia</name>
    <dbReference type="NCBI Taxonomy" id="43137"/>
    <lineage>
        <taxon>Eukaryota</taxon>
        <taxon>Sar</taxon>
        <taxon>Alveolata</taxon>
        <taxon>Ciliophora</taxon>
        <taxon>Intramacronucleata</taxon>
        <taxon>Oligohymenophorea</taxon>
        <taxon>Peniculida</taxon>
        <taxon>Parameciidae</taxon>
        <taxon>Paramecium</taxon>
    </lineage>
</organism>
<dbReference type="GO" id="GO:0005783">
    <property type="term" value="C:endoplasmic reticulum"/>
    <property type="evidence" value="ECO:0007669"/>
    <property type="project" value="TreeGrafter"/>
</dbReference>
<evidence type="ECO:0000259" key="10">
    <source>
        <dbReference type="PROSITE" id="PS51715"/>
    </source>
</evidence>
<evidence type="ECO:0000313" key="12">
    <source>
        <dbReference type="Proteomes" id="UP000683925"/>
    </source>
</evidence>
<keyword evidence="12" id="KW-1185">Reference proteome</keyword>
<dbReference type="EMBL" id="CAJJDP010000123">
    <property type="protein sequence ID" value="CAD8200944.1"/>
    <property type="molecule type" value="Genomic_DNA"/>
</dbReference>
<feature type="domain" description="GB1/RHD3-type G" evidence="10">
    <location>
        <begin position="1"/>
        <end position="244"/>
    </location>
</feature>
<dbReference type="PANTHER" id="PTHR45923:SF2">
    <property type="entry name" value="PROTEIN SEY1"/>
    <property type="match status" value="1"/>
</dbReference>
<keyword evidence="4" id="KW-0256">Endoplasmic reticulum</keyword>
<keyword evidence="6" id="KW-0342">GTP-binding</keyword>
<dbReference type="InterPro" id="IPR046758">
    <property type="entry name" value="Sey1/RHD3-like_3HB"/>
</dbReference>
<dbReference type="PROSITE" id="PS51715">
    <property type="entry name" value="G_GB1_RHD3"/>
    <property type="match status" value="1"/>
</dbReference>
<feature type="transmembrane region" description="Helical" evidence="9">
    <location>
        <begin position="676"/>
        <end position="701"/>
    </location>
</feature>
<protein>
    <recommendedName>
        <fullName evidence="10">GB1/RHD3-type G domain-containing protein</fullName>
    </recommendedName>
</protein>
<keyword evidence="1 9" id="KW-0812">Transmembrane</keyword>
<dbReference type="GO" id="GO:0003924">
    <property type="term" value="F:GTPase activity"/>
    <property type="evidence" value="ECO:0007669"/>
    <property type="project" value="TreeGrafter"/>
</dbReference>
<keyword evidence="5 9" id="KW-1133">Transmembrane helix</keyword>
<dbReference type="Pfam" id="PF20428">
    <property type="entry name" value="Sey1_3HB"/>
    <property type="match status" value="1"/>
</dbReference>
<dbReference type="PANTHER" id="PTHR45923">
    <property type="entry name" value="PROTEIN SEY1"/>
    <property type="match status" value="1"/>
</dbReference>
<evidence type="ECO:0000256" key="5">
    <source>
        <dbReference type="ARBA" id="ARBA00022989"/>
    </source>
</evidence>
<gene>
    <name evidence="11" type="ORF">POCTA_138.1.T1230065</name>
</gene>
<proteinExistence type="inferred from homology"/>
<dbReference type="InterPro" id="IPR008803">
    <property type="entry name" value="RHD3/Sey1"/>
</dbReference>
<evidence type="ECO:0000256" key="2">
    <source>
        <dbReference type="ARBA" id="ARBA00022741"/>
    </source>
</evidence>
<dbReference type="GO" id="GO:0016320">
    <property type="term" value="P:endoplasmic reticulum membrane fusion"/>
    <property type="evidence" value="ECO:0007669"/>
    <property type="project" value="TreeGrafter"/>
</dbReference>
<comment type="caution">
    <text evidence="11">The sequence shown here is derived from an EMBL/GenBank/DDBJ whole genome shotgun (WGS) entry which is preliminary data.</text>
</comment>
<evidence type="ECO:0000256" key="1">
    <source>
        <dbReference type="ARBA" id="ARBA00022692"/>
    </source>
</evidence>
<dbReference type="InterPro" id="IPR030386">
    <property type="entry name" value="G_GB1_RHD3_dom"/>
</dbReference>
<dbReference type="AlphaFoldDB" id="A0A8S1XJB6"/>
<reference evidence="11" key="1">
    <citation type="submission" date="2021-01" db="EMBL/GenBank/DDBJ databases">
        <authorList>
            <consortium name="Genoscope - CEA"/>
            <person name="William W."/>
        </authorList>
    </citation>
    <scope>NUCLEOTIDE SEQUENCE</scope>
</reference>
<evidence type="ECO:0000256" key="6">
    <source>
        <dbReference type="ARBA" id="ARBA00023134"/>
    </source>
</evidence>
<dbReference type="Pfam" id="PF05879">
    <property type="entry name" value="RHD3_GTPase"/>
    <property type="match status" value="1"/>
</dbReference>
<keyword evidence="3" id="KW-0378">Hydrolase</keyword>
<dbReference type="OMA" id="ACAQSCI"/>
<keyword evidence="2" id="KW-0547">Nucleotide-binding</keyword>
<evidence type="ECO:0000313" key="11">
    <source>
        <dbReference type="EMBL" id="CAD8200944.1"/>
    </source>
</evidence>
<dbReference type="Proteomes" id="UP000683925">
    <property type="component" value="Unassembled WGS sequence"/>
</dbReference>
<comment type="similarity">
    <text evidence="8">Belongs to the TRAFAC class dynamin-like GTPase superfamily. GB1/RHD3 GTPase family.</text>
</comment>